<evidence type="ECO:0000313" key="1">
    <source>
        <dbReference type="EMBL" id="VEL29459.1"/>
    </source>
</evidence>
<protein>
    <submittedName>
        <fullName evidence="1">Uncharacterized protein</fullName>
    </submittedName>
</protein>
<comment type="caution">
    <text evidence="1">The sequence shown here is derived from an EMBL/GenBank/DDBJ whole genome shotgun (WGS) entry which is preliminary data.</text>
</comment>
<evidence type="ECO:0000313" key="2">
    <source>
        <dbReference type="Proteomes" id="UP000784294"/>
    </source>
</evidence>
<dbReference type="EMBL" id="CAAALY010103388">
    <property type="protein sequence ID" value="VEL29459.1"/>
    <property type="molecule type" value="Genomic_DNA"/>
</dbReference>
<reference evidence="1" key="1">
    <citation type="submission" date="2018-11" db="EMBL/GenBank/DDBJ databases">
        <authorList>
            <consortium name="Pathogen Informatics"/>
        </authorList>
    </citation>
    <scope>NUCLEOTIDE SEQUENCE</scope>
</reference>
<proteinExistence type="predicted"/>
<accession>A0A448X6P6</accession>
<dbReference type="AlphaFoldDB" id="A0A448X6P6"/>
<gene>
    <name evidence="1" type="ORF">PXEA_LOCUS22899</name>
</gene>
<keyword evidence="2" id="KW-1185">Reference proteome</keyword>
<dbReference type="Proteomes" id="UP000784294">
    <property type="component" value="Unassembled WGS sequence"/>
</dbReference>
<sequence length="184" mass="18702">MSNFHPFYQNGLQISSITVASPPGPATVPALPTSLSDCPSCPSPSNLDPTTCNTTNVAAPDSVFMTTVGNVSAIQRPGTSAHLGLGHLLIPPLDALHSALSAHPAIIIAELDDTTASAVAAAAAALATSSEGGVAATVHGHSVLMNHHLGLGTDPPELVLEEVGRRLFICLLATLKSVAVQVCY</sequence>
<dbReference type="OrthoDB" id="6238968at2759"/>
<organism evidence="1 2">
    <name type="scientific">Protopolystoma xenopodis</name>
    <dbReference type="NCBI Taxonomy" id="117903"/>
    <lineage>
        <taxon>Eukaryota</taxon>
        <taxon>Metazoa</taxon>
        <taxon>Spiralia</taxon>
        <taxon>Lophotrochozoa</taxon>
        <taxon>Platyhelminthes</taxon>
        <taxon>Monogenea</taxon>
        <taxon>Polyopisthocotylea</taxon>
        <taxon>Polystomatidea</taxon>
        <taxon>Polystomatidae</taxon>
        <taxon>Protopolystoma</taxon>
    </lineage>
</organism>
<name>A0A448X6P6_9PLAT</name>